<evidence type="ECO:0000313" key="2">
    <source>
        <dbReference type="Proteomes" id="UP000244892"/>
    </source>
</evidence>
<evidence type="ECO:0000313" key="1">
    <source>
        <dbReference type="EMBL" id="AWI53365.1"/>
    </source>
</evidence>
<dbReference type="EMBL" id="CP029210">
    <property type="protein sequence ID" value="AWI53365.1"/>
    <property type="molecule type" value="Genomic_DNA"/>
</dbReference>
<accession>A0A2U8FQP3</accession>
<proteinExistence type="predicted"/>
<protein>
    <submittedName>
        <fullName evidence="1">Uncharacterized protein</fullName>
    </submittedName>
</protein>
<name>A0A2U8FQP3_9BURK</name>
<dbReference type="PROSITE" id="PS51257">
    <property type="entry name" value="PROKAR_LIPOPROTEIN"/>
    <property type="match status" value="1"/>
</dbReference>
<sequence length="215" mass="24229">MTRGALFAVAVWLAGCAPTWQQVQKQETVKGPTRAYIAVIPEGWKRAPTDSDVLLITRDGLFLQQISITRRPVDEAFAGRKVTASTPAQDLALWQYQRMRDDEPDLVRTDRDELKGLMGLFPVGHAKPLAGTTERVAIKPFAQDGVPAFRMDTRSQNGWGLEYLSQSVGFVHQGDFWVVRYLAPRLHYASRDQATFEAFLANLKLKEKCRLFCSD</sequence>
<organism evidence="1 2">
    <name type="scientific">Aquabacterium olei</name>
    <dbReference type="NCBI Taxonomy" id="1296669"/>
    <lineage>
        <taxon>Bacteria</taxon>
        <taxon>Pseudomonadati</taxon>
        <taxon>Pseudomonadota</taxon>
        <taxon>Betaproteobacteria</taxon>
        <taxon>Burkholderiales</taxon>
        <taxon>Aquabacterium</taxon>
    </lineage>
</organism>
<dbReference type="Proteomes" id="UP000244892">
    <property type="component" value="Chromosome"/>
</dbReference>
<dbReference type="AlphaFoldDB" id="A0A2U8FQP3"/>
<keyword evidence="2" id="KW-1185">Reference proteome</keyword>
<gene>
    <name evidence="1" type="ORF">DEH84_07930</name>
</gene>
<reference evidence="1 2" key="1">
    <citation type="submission" date="2018-05" db="EMBL/GenBank/DDBJ databases">
        <title>complete genome sequence of Aquabacterium olei NBRC 110486.</title>
        <authorList>
            <person name="Tang B."/>
            <person name="Chang J."/>
            <person name="Zhang L."/>
            <person name="Yang H."/>
        </authorList>
    </citation>
    <scope>NUCLEOTIDE SEQUENCE [LARGE SCALE GENOMIC DNA]</scope>
    <source>
        <strain evidence="1 2">NBRC 110486</strain>
    </source>
</reference>
<dbReference type="KEGG" id="aon:DEH84_07930"/>